<feature type="domain" description="FAD dependent oxidoreductase" evidence="5">
    <location>
        <begin position="3"/>
        <end position="325"/>
    </location>
</feature>
<dbReference type="InterPro" id="IPR006076">
    <property type="entry name" value="FAD-dep_OxRdtase"/>
</dbReference>
<proteinExistence type="inferred from homology"/>
<dbReference type="GO" id="GO:0016491">
    <property type="term" value="F:oxidoreductase activity"/>
    <property type="evidence" value="ECO:0007669"/>
    <property type="project" value="UniProtKB-KW"/>
</dbReference>
<keyword evidence="7" id="KW-1185">Reference proteome</keyword>
<comment type="cofactor">
    <cofactor evidence="1">
        <name>FAD</name>
        <dbReference type="ChEBI" id="CHEBI:57692"/>
    </cofactor>
</comment>
<dbReference type="RefSeq" id="WP_107011203.1">
    <property type="nucleotide sequence ID" value="NZ_CP028136.1"/>
</dbReference>
<reference evidence="7" key="1">
    <citation type="submission" date="2018-03" db="EMBL/GenBank/DDBJ databases">
        <title>Gramella fulva sp. nov., isolated from a dry surface of tidal flat.</title>
        <authorList>
            <person name="Hwang S.H."/>
            <person name="Hwang W.M."/>
            <person name="Kang K."/>
            <person name="Ahn T.-Y."/>
        </authorList>
    </citation>
    <scope>NUCLEOTIDE SEQUENCE [LARGE SCALE GENOMIC DNA]</scope>
    <source>
        <strain evidence="7">SH35</strain>
    </source>
</reference>
<dbReference type="Gene3D" id="3.30.9.10">
    <property type="entry name" value="D-Amino Acid Oxidase, subunit A, domain 2"/>
    <property type="match status" value="1"/>
</dbReference>
<evidence type="ECO:0000256" key="4">
    <source>
        <dbReference type="ARBA" id="ARBA00023002"/>
    </source>
</evidence>
<name>A0A2R3Z2F9_9FLAO</name>
<dbReference type="GO" id="GO:0005737">
    <property type="term" value="C:cytoplasm"/>
    <property type="evidence" value="ECO:0007669"/>
    <property type="project" value="TreeGrafter"/>
</dbReference>
<dbReference type="SUPFAM" id="SSF51971">
    <property type="entry name" value="Nucleotide-binding domain"/>
    <property type="match status" value="1"/>
</dbReference>
<dbReference type="Pfam" id="PF01266">
    <property type="entry name" value="DAO"/>
    <property type="match status" value="1"/>
</dbReference>
<accession>A0A2R3Z2F9</accession>
<keyword evidence="3" id="KW-0285">Flavoprotein</keyword>
<gene>
    <name evidence="6" type="ORF">C7S20_03655</name>
</gene>
<dbReference type="AlphaFoldDB" id="A0A2R3Z2F9"/>
<dbReference type="KEGG" id="grs:C7S20_03655"/>
<evidence type="ECO:0000313" key="6">
    <source>
        <dbReference type="EMBL" id="AVR44425.1"/>
    </source>
</evidence>
<dbReference type="InterPro" id="IPR036188">
    <property type="entry name" value="FAD/NAD-bd_sf"/>
</dbReference>
<dbReference type="Gene3D" id="3.50.50.60">
    <property type="entry name" value="FAD/NAD(P)-binding domain"/>
    <property type="match status" value="1"/>
</dbReference>
<dbReference type="PANTHER" id="PTHR13847">
    <property type="entry name" value="SARCOSINE DEHYDROGENASE-RELATED"/>
    <property type="match status" value="1"/>
</dbReference>
<protein>
    <submittedName>
        <fullName evidence="6">FAD-dependent oxidoreductase</fullName>
    </submittedName>
</protein>
<evidence type="ECO:0000313" key="7">
    <source>
        <dbReference type="Proteomes" id="UP000241507"/>
    </source>
</evidence>
<organism evidence="6 7">
    <name type="scientific">Christiangramia fulva</name>
    <dbReference type="NCBI Taxonomy" id="2126553"/>
    <lineage>
        <taxon>Bacteria</taxon>
        <taxon>Pseudomonadati</taxon>
        <taxon>Bacteroidota</taxon>
        <taxon>Flavobacteriia</taxon>
        <taxon>Flavobacteriales</taxon>
        <taxon>Flavobacteriaceae</taxon>
        <taxon>Christiangramia</taxon>
    </lineage>
</organism>
<dbReference type="PANTHER" id="PTHR13847:SF286">
    <property type="entry name" value="D-AMINO ACID DEHYDROGENASE"/>
    <property type="match status" value="1"/>
</dbReference>
<evidence type="ECO:0000256" key="1">
    <source>
        <dbReference type="ARBA" id="ARBA00001974"/>
    </source>
</evidence>
<keyword evidence="4" id="KW-0560">Oxidoreductase</keyword>
<evidence type="ECO:0000256" key="3">
    <source>
        <dbReference type="ARBA" id="ARBA00022630"/>
    </source>
</evidence>
<dbReference type="SUPFAM" id="SSF54373">
    <property type="entry name" value="FAD-linked reductases, C-terminal domain"/>
    <property type="match status" value="1"/>
</dbReference>
<dbReference type="EMBL" id="CP028136">
    <property type="protein sequence ID" value="AVR44425.1"/>
    <property type="molecule type" value="Genomic_DNA"/>
</dbReference>
<dbReference type="Proteomes" id="UP000241507">
    <property type="component" value="Chromosome"/>
</dbReference>
<sequence>MIDYIIVGLGLGGIAVAEELEKRGRRFIVFDDASQNSSYVAGGVFNPVILKRFTLAWKADEQLKISIPVYKDLEQKLEERFIYNWDIYRRFHSVEEQNNWFVAGDKPRLQPFLDPELKKNTNPNLNAPFSLGRVRGIGNIDTETLLDAYRDYLEEKDCLRKESFLYENLVREDAKWHYDGIEATGIIFCEGFGIKKNPFFNYLPLRGNKGEYMTIYAEDLDLDFAVKSNIFLVPVGNHLYKVGATYDPNDKTPEPTVRAREKLTAEVKALINCDFEVVDQVAGLRPSVVDRRPLVGKHPERPNLFCCNGFGSRGVLLAPAMSKQLIAFIEDKKSLDPEADLDRFTKKYYRS</sequence>
<evidence type="ECO:0000256" key="2">
    <source>
        <dbReference type="ARBA" id="ARBA00009410"/>
    </source>
</evidence>
<evidence type="ECO:0000259" key="5">
    <source>
        <dbReference type="Pfam" id="PF01266"/>
    </source>
</evidence>
<dbReference type="OrthoDB" id="214253at2"/>
<comment type="similarity">
    <text evidence="2">Belongs to the DadA oxidoreductase family.</text>
</comment>